<keyword evidence="2" id="KW-1133">Transmembrane helix</keyword>
<feature type="compositionally biased region" description="Basic and acidic residues" evidence="1">
    <location>
        <begin position="217"/>
        <end position="232"/>
    </location>
</feature>
<keyword evidence="4" id="KW-1185">Reference proteome</keyword>
<protein>
    <submittedName>
        <fullName evidence="3">Stage II sporulation protein R</fullName>
    </submittedName>
</protein>
<dbReference type="STRING" id="1348624.GCA_001591545_03048"/>
<evidence type="ECO:0000313" key="3">
    <source>
        <dbReference type="EMBL" id="SQI63056.1"/>
    </source>
</evidence>
<keyword evidence="2" id="KW-0472">Membrane</keyword>
<dbReference type="KEGG" id="blen:NCTC4824_03887"/>
<keyword evidence="2" id="KW-0812">Transmembrane</keyword>
<proteinExistence type="predicted"/>
<dbReference type="Proteomes" id="UP000249134">
    <property type="component" value="Chromosome 1"/>
</dbReference>
<feature type="transmembrane region" description="Helical" evidence="2">
    <location>
        <begin position="14"/>
        <end position="32"/>
    </location>
</feature>
<feature type="compositionally biased region" description="Basic and acidic residues" evidence="1">
    <location>
        <begin position="189"/>
        <end position="210"/>
    </location>
</feature>
<evidence type="ECO:0000256" key="1">
    <source>
        <dbReference type="SAM" id="MobiDB-lite"/>
    </source>
</evidence>
<dbReference type="EMBL" id="LS483476">
    <property type="protein sequence ID" value="SQI63056.1"/>
    <property type="molecule type" value="Genomic_DNA"/>
</dbReference>
<gene>
    <name evidence="3" type="ORF">NCTC4824_03887</name>
</gene>
<reference evidence="3 4" key="1">
    <citation type="submission" date="2018-06" db="EMBL/GenBank/DDBJ databases">
        <authorList>
            <consortium name="Pathogen Informatics"/>
            <person name="Doyle S."/>
        </authorList>
    </citation>
    <scope>NUCLEOTIDE SEQUENCE [LARGE SCALE GENOMIC DNA]</scope>
    <source>
        <strain evidence="3 4">NCTC4824</strain>
    </source>
</reference>
<dbReference type="NCBIfam" id="TIGR02837">
    <property type="entry name" value="spore_II_R"/>
    <property type="match status" value="1"/>
</dbReference>
<evidence type="ECO:0000313" key="4">
    <source>
        <dbReference type="Proteomes" id="UP000249134"/>
    </source>
</evidence>
<dbReference type="Pfam" id="PF09551">
    <property type="entry name" value="Spore_II_R"/>
    <property type="match status" value="1"/>
</dbReference>
<dbReference type="RefSeq" id="WP_066143969.1">
    <property type="nucleotide sequence ID" value="NZ_JAMATI010000003.1"/>
</dbReference>
<dbReference type="AlphaFoldDB" id="A0A2X4WG84"/>
<organism evidence="3 4">
    <name type="scientific">Lederbergia lenta</name>
    <name type="common">Bacillus lentus</name>
    <dbReference type="NCBI Taxonomy" id="1467"/>
    <lineage>
        <taxon>Bacteria</taxon>
        <taxon>Bacillati</taxon>
        <taxon>Bacillota</taxon>
        <taxon>Bacilli</taxon>
        <taxon>Bacillales</taxon>
        <taxon>Bacillaceae</taxon>
        <taxon>Lederbergia</taxon>
    </lineage>
</organism>
<sequence length="261" mass="29181">MLNDMKQGFYQKNIAWLYIFVLVIGTVISVVTPKQEIASADEAVVIPEEAIRLRILANSDSEQDQEVKRAIRDAVNVEITNWVQDLTSIDTARDVITSQLQEVEEIARQELAQMGLDYSVKVEFGDVEFPAKLYGQFLYPAGTYEAILITLGEGSGANWWCVLFPPLCFLDFSNGLAVGPGFDDSEESVETKDTEETKDIGDAKEEKGKIETGQPNVDKESDTVEKPKKTQTEEQSAPLVVDDEQKVEVRFFLSDLLAKIF</sequence>
<name>A0A2X4WG84_LEDLE</name>
<evidence type="ECO:0000256" key="2">
    <source>
        <dbReference type="SAM" id="Phobius"/>
    </source>
</evidence>
<accession>A0A2X4WG84</accession>
<feature type="region of interest" description="Disordered" evidence="1">
    <location>
        <begin position="182"/>
        <end position="238"/>
    </location>
</feature>
<dbReference type="InterPro" id="IPR014202">
    <property type="entry name" value="Spore_II_R"/>
</dbReference>